<dbReference type="InterPro" id="IPR006016">
    <property type="entry name" value="UspA"/>
</dbReference>
<dbReference type="PRINTS" id="PR01438">
    <property type="entry name" value="UNVRSLSTRESS"/>
</dbReference>
<reference evidence="3 4" key="1">
    <citation type="journal article" date="2019" name="Int. J. Syst. Evol. Microbiol.">
        <title>The Global Catalogue of Microorganisms (GCM) 10K type strain sequencing project: providing services to taxonomists for standard genome sequencing and annotation.</title>
        <authorList>
            <consortium name="The Broad Institute Genomics Platform"/>
            <consortium name="The Broad Institute Genome Sequencing Center for Infectious Disease"/>
            <person name="Wu L."/>
            <person name="Ma J."/>
        </authorList>
    </citation>
    <scope>NUCLEOTIDE SEQUENCE [LARGE SCALE GENOMIC DNA]</scope>
    <source>
        <strain evidence="3 4">JCM 8201</strain>
    </source>
</reference>
<evidence type="ECO:0000313" key="3">
    <source>
        <dbReference type="EMBL" id="GAA2719384.1"/>
    </source>
</evidence>
<dbReference type="RefSeq" id="WP_344448412.1">
    <property type="nucleotide sequence ID" value="NZ_BAAATZ010000002.1"/>
</dbReference>
<dbReference type="InterPro" id="IPR006015">
    <property type="entry name" value="Universal_stress_UspA"/>
</dbReference>
<evidence type="ECO:0000259" key="2">
    <source>
        <dbReference type="Pfam" id="PF00582"/>
    </source>
</evidence>
<organism evidence="3 4">
    <name type="scientific">Actinocorallia aurantiaca</name>
    <dbReference type="NCBI Taxonomy" id="46204"/>
    <lineage>
        <taxon>Bacteria</taxon>
        <taxon>Bacillati</taxon>
        <taxon>Actinomycetota</taxon>
        <taxon>Actinomycetes</taxon>
        <taxon>Streptosporangiales</taxon>
        <taxon>Thermomonosporaceae</taxon>
        <taxon>Actinocorallia</taxon>
    </lineage>
</organism>
<feature type="domain" description="UspA" evidence="2">
    <location>
        <begin position="1"/>
        <end position="140"/>
    </location>
</feature>
<sequence>MTRPIVVGVDGSPQSLQAVDWAVEEARLRRLPLRIVHVALRWEYSAEAPPEPGLEASRPESAALHVLELAQDRAADRAPDIETSTALGIGHVPTTLLEEASDALLLVVAARGTGAFSGIMLGSVSRQVAEHAATPVVVVPHHPDPEPRPAEVVVGVDGSEACMDAIGFAMEEAALRGVGLRAIHVWDHTAYPPAMRPASYSELSVEQEGARVLSESLAPWKSKYPTVPVVEQVIQGRTPTEALAGATVRAALLVVGARGHGGFPGLRLGSVSHAVLQQAQGPVVIVRPRP</sequence>
<evidence type="ECO:0000313" key="4">
    <source>
        <dbReference type="Proteomes" id="UP001501842"/>
    </source>
</evidence>
<gene>
    <name evidence="3" type="ORF">GCM10010439_04800</name>
</gene>
<dbReference type="Gene3D" id="3.40.50.620">
    <property type="entry name" value="HUPs"/>
    <property type="match status" value="2"/>
</dbReference>
<dbReference type="SUPFAM" id="SSF52402">
    <property type="entry name" value="Adenine nucleotide alpha hydrolases-like"/>
    <property type="match status" value="2"/>
</dbReference>
<dbReference type="PANTHER" id="PTHR46268">
    <property type="entry name" value="STRESS RESPONSE PROTEIN NHAX"/>
    <property type="match status" value="1"/>
</dbReference>
<protein>
    <submittedName>
        <fullName evidence="3">Universal stress protein</fullName>
    </submittedName>
</protein>
<dbReference type="InterPro" id="IPR014729">
    <property type="entry name" value="Rossmann-like_a/b/a_fold"/>
</dbReference>
<dbReference type="Proteomes" id="UP001501842">
    <property type="component" value="Unassembled WGS sequence"/>
</dbReference>
<feature type="domain" description="UspA" evidence="2">
    <location>
        <begin position="152"/>
        <end position="287"/>
    </location>
</feature>
<accession>A0ABN3TV67</accession>
<dbReference type="PANTHER" id="PTHR46268:SF6">
    <property type="entry name" value="UNIVERSAL STRESS PROTEIN UP12"/>
    <property type="match status" value="1"/>
</dbReference>
<comment type="caution">
    <text evidence="3">The sequence shown here is derived from an EMBL/GenBank/DDBJ whole genome shotgun (WGS) entry which is preliminary data.</text>
</comment>
<evidence type="ECO:0000256" key="1">
    <source>
        <dbReference type="ARBA" id="ARBA00008791"/>
    </source>
</evidence>
<comment type="similarity">
    <text evidence="1">Belongs to the universal stress protein A family.</text>
</comment>
<dbReference type="EMBL" id="BAAATZ010000002">
    <property type="protein sequence ID" value="GAA2719384.1"/>
    <property type="molecule type" value="Genomic_DNA"/>
</dbReference>
<name>A0ABN3TV67_9ACTN</name>
<keyword evidence="4" id="KW-1185">Reference proteome</keyword>
<dbReference type="Pfam" id="PF00582">
    <property type="entry name" value="Usp"/>
    <property type="match status" value="2"/>
</dbReference>
<proteinExistence type="inferred from homology"/>